<dbReference type="InterPro" id="IPR022973">
    <property type="entry name" value="Ribosomal_uL10_bac"/>
</dbReference>
<evidence type="ECO:0000256" key="6">
    <source>
        <dbReference type="HAMAP-Rule" id="MF_00362"/>
    </source>
</evidence>
<dbReference type="GO" id="GO:1990904">
    <property type="term" value="C:ribonucleoprotein complex"/>
    <property type="evidence" value="ECO:0007669"/>
    <property type="project" value="UniProtKB-KW"/>
</dbReference>
<dbReference type="InterPro" id="IPR047865">
    <property type="entry name" value="Ribosomal_uL10_bac_type"/>
</dbReference>
<dbReference type="OrthoDB" id="9808307at2"/>
<dbReference type="Gene3D" id="3.30.70.1730">
    <property type="match status" value="1"/>
</dbReference>
<name>A0A5A8F848_9BACT</name>
<evidence type="ECO:0000256" key="1">
    <source>
        <dbReference type="ARBA" id="ARBA00002633"/>
    </source>
</evidence>
<dbReference type="InterPro" id="IPR001790">
    <property type="entry name" value="Ribosomal_uL10"/>
</dbReference>
<comment type="caution">
    <text evidence="7">The sequence shown here is derived from an EMBL/GenBank/DDBJ whole genome shotgun (WGS) entry which is preliminary data.</text>
</comment>
<keyword evidence="6" id="KW-0699">rRNA-binding</keyword>
<evidence type="ECO:0000313" key="7">
    <source>
        <dbReference type="EMBL" id="KAA0258482.1"/>
    </source>
</evidence>
<proteinExistence type="inferred from homology"/>
<protein>
    <recommendedName>
        <fullName evidence="5 6">Large ribosomal subunit protein uL10</fullName>
    </recommendedName>
</protein>
<dbReference type="GO" id="GO:0005840">
    <property type="term" value="C:ribosome"/>
    <property type="evidence" value="ECO:0007669"/>
    <property type="project" value="UniProtKB-KW"/>
</dbReference>
<dbReference type="AlphaFoldDB" id="A0A5A8F848"/>
<dbReference type="SUPFAM" id="SSF160369">
    <property type="entry name" value="Ribosomal protein L10-like"/>
    <property type="match status" value="1"/>
</dbReference>
<comment type="subunit">
    <text evidence="6">Part of the ribosomal stalk of the 50S ribosomal subunit. The N-terminus interacts with L11 and the large rRNA to form the base of the stalk. The C-terminus forms an elongated spine to which L12 dimers bind in a sequential fashion forming a multimeric L10(L12)X complex.</text>
</comment>
<dbReference type="CDD" id="cd05797">
    <property type="entry name" value="Ribosomal_L10"/>
    <property type="match status" value="1"/>
</dbReference>
<dbReference type="GO" id="GO:0006412">
    <property type="term" value="P:translation"/>
    <property type="evidence" value="ECO:0007669"/>
    <property type="project" value="UniProtKB-UniRule"/>
</dbReference>
<keyword evidence="6" id="KW-0694">RNA-binding</keyword>
<evidence type="ECO:0000256" key="3">
    <source>
        <dbReference type="ARBA" id="ARBA00022980"/>
    </source>
</evidence>
<dbReference type="Pfam" id="PF00466">
    <property type="entry name" value="Ribosomal_L10"/>
    <property type="match status" value="1"/>
</dbReference>
<evidence type="ECO:0000256" key="4">
    <source>
        <dbReference type="ARBA" id="ARBA00023274"/>
    </source>
</evidence>
<gene>
    <name evidence="6" type="primary">rplJ</name>
    <name evidence="7" type="ORF">FHQ18_04795</name>
</gene>
<dbReference type="HAMAP" id="MF_00362">
    <property type="entry name" value="Ribosomal_uL10"/>
    <property type="match status" value="1"/>
</dbReference>
<sequence length="173" mass="19313">MKKSDKIALVNDLTEKVSKANALYLANYKGLTYNELNTIRQALKVQGNDFRVVKNRLLKIALKNNNIENLDALLVDQTAVAIIFDEPTTAAKEFKKFDKEFKSFEIKGGYIDGQALSKEEVIALADIPSREELLAKMLGSMSAPARNFVSLLANIPRSLLNVLNAIKEKKENN</sequence>
<evidence type="ECO:0000313" key="8">
    <source>
        <dbReference type="Proteomes" id="UP000322876"/>
    </source>
</evidence>
<reference evidence="7 8" key="1">
    <citation type="submission" date="2019-06" db="EMBL/GenBank/DDBJ databases">
        <title>Genomic insights into carbon and energy metabolism of Deferribacter autotrophicus revealed new metabolic traits in the phylum Deferribacteres.</title>
        <authorList>
            <person name="Slobodkin A.I."/>
            <person name="Slobodkina G.B."/>
            <person name="Allioux M."/>
            <person name="Alain K."/>
            <person name="Jebbar M."/>
            <person name="Shadrin V."/>
            <person name="Kublanov I.V."/>
            <person name="Toshchakov S.V."/>
            <person name="Bonch-Osmolovskaya E.A."/>
        </authorList>
    </citation>
    <scope>NUCLEOTIDE SEQUENCE [LARGE SCALE GENOMIC DNA]</scope>
    <source>
        <strain evidence="7 8">SL50</strain>
    </source>
</reference>
<dbReference type="Gene3D" id="6.10.250.290">
    <property type="match status" value="1"/>
</dbReference>
<keyword evidence="4 6" id="KW-0687">Ribonucleoprotein</keyword>
<organism evidence="7 8">
    <name type="scientific">Deferribacter autotrophicus</name>
    <dbReference type="NCBI Taxonomy" id="500465"/>
    <lineage>
        <taxon>Bacteria</taxon>
        <taxon>Pseudomonadati</taxon>
        <taxon>Deferribacterota</taxon>
        <taxon>Deferribacteres</taxon>
        <taxon>Deferribacterales</taxon>
        <taxon>Deferribacteraceae</taxon>
        <taxon>Deferribacter</taxon>
    </lineage>
</organism>
<keyword evidence="3 6" id="KW-0689">Ribosomal protein</keyword>
<evidence type="ECO:0000256" key="5">
    <source>
        <dbReference type="ARBA" id="ARBA00035202"/>
    </source>
</evidence>
<comment type="similarity">
    <text evidence="2 6">Belongs to the universal ribosomal protein uL10 family.</text>
</comment>
<dbReference type="Proteomes" id="UP000322876">
    <property type="component" value="Unassembled WGS sequence"/>
</dbReference>
<comment type="function">
    <text evidence="1 6">Forms part of the ribosomal stalk, playing a central role in the interaction of the ribosome with GTP-bound translation factors.</text>
</comment>
<evidence type="ECO:0000256" key="2">
    <source>
        <dbReference type="ARBA" id="ARBA00008889"/>
    </source>
</evidence>
<dbReference type="EMBL" id="VFJB01000004">
    <property type="protein sequence ID" value="KAA0258482.1"/>
    <property type="molecule type" value="Genomic_DNA"/>
</dbReference>
<dbReference type="NCBIfam" id="NF000955">
    <property type="entry name" value="PRK00099.1-1"/>
    <property type="match status" value="1"/>
</dbReference>
<accession>A0A5A8F848</accession>
<dbReference type="InterPro" id="IPR043141">
    <property type="entry name" value="Ribosomal_uL10-like_sf"/>
</dbReference>
<dbReference type="GO" id="GO:0070180">
    <property type="term" value="F:large ribosomal subunit rRNA binding"/>
    <property type="evidence" value="ECO:0007669"/>
    <property type="project" value="UniProtKB-UniRule"/>
</dbReference>
<dbReference type="RefSeq" id="WP_149266038.1">
    <property type="nucleotide sequence ID" value="NZ_VFJB01000004.1"/>
</dbReference>
<keyword evidence="8" id="KW-1185">Reference proteome</keyword>
<dbReference type="PANTHER" id="PTHR11560">
    <property type="entry name" value="39S RIBOSOMAL PROTEIN L10, MITOCHONDRIAL"/>
    <property type="match status" value="1"/>
</dbReference>